<proteinExistence type="predicted"/>
<dbReference type="GO" id="GO:0008270">
    <property type="term" value="F:zinc ion binding"/>
    <property type="evidence" value="ECO:0007669"/>
    <property type="project" value="InterPro"/>
</dbReference>
<dbReference type="RefSeq" id="XP_022399664.1">
    <property type="nucleotide sequence ID" value="XM_022549769.1"/>
</dbReference>
<evidence type="ECO:0000256" key="4">
    <source>
        <dbReference type="ARBA" id="ARBA00023242"/>
    </source>
</evidence>
<dbReference type="Pfam" id="PF11951">
    <property type="entry name" value="Fungal_trans_2"/>
    <property type="match status" value="1"/>
</dbReference>
<dbReference type="SUPFAM" id="SSF57701">
    <property type="entry name" value="Zn2/Cys6 DNA-binding domain"/>
    <property type="match status" value="1"/>
</dbReference>
<dbReference type="PROSITE" id="PS50048">
    <property type="entry name" value="ZN2_CY6_FUNGAL_2"/>
    <property type="match status" value="1"/>
</dbReference>
<dbReference type="PANTHER" id="PTHR47657:SF7">
    <property type="entry name" value="STEROL REGULATORY ELEMENT-BINDING PROTEIN ECM22"/>
    <property type="match status" value="1"/>
</dbReference>
<dbReference type="EMBL" id="KV878900">
    <property type="protein sequence ID" value="OJJ82966.1"/>
    <property type="molecule type" value="Genomic_DNA"/>
</dbReference>
<dbReference type="SMART" id="SM00066">
    <property type="entry name" value="GAL4"/>
    <property type="match status" value="1"/>
</dbReference>
<dbReference type="AlphaFoldDB" id="A0A1L9VGC6"/>
<dbReference type="OrthoDB" id="416217at2759"/>
<evidence type="ECO:0000256" key="1">
    <source>
        <dbReference type="ARBA" id="ARBA00023015"/>
    </source>
</evidence>
<keyword evidence="2" id="KW-0238">DNA-binding</keyword>
<dbReference type="PANTHER" id="PTHR47657">
    <property type="entry name" value="STEROL REGULATORY ELEMENT-BINDING PROTEIN ECM22"/>
    <property type="match status" value="1"/>
</dbReference>
<name>A0A1L9VGC6_ASPGL</name>
<evidence type="ECO:0000313" key="8">
    <source>
        <dbReference type="Proteomes" id="UP000184300"/>
    </source>
</evidence>
<dbReference type="GO" id="GO:0000981">
    <property type="term" value="F:DNA-binding transcription factor activity, RNA polymerase II-specific"/>
    <property type="evidence" value="ECO:0007669"/>
    <property type="project" value="InterPro"/>
</dbReference>
<organism evidence="7 8">
    <name type="scientific">Aspergillus glaucus CBS 516.65</name>
    <dbReference type="NCBI Taxonomy" id="1160497"/>
    <lineage>
        <taxon>Eukaryota</taxon>
        <taxon>Fungi</taxon>
        <taxon>Dikarya</taxon>
        <taxon>Ascomycota</taxon>
        <taxon>Pezizomycotina</taxon>
        <taxon>Eurotiomycetes</taxon>
        <taxon>Eurotiomycetidae</taxon>
        <taxon>Eurotiales</taxon>
        <taxon>Aspergillaceae</taxon>
        <taxon>Aspergillus</taxon>
        <taxon>Aspergillus subgen. Aspergillus</taxon>
    </lineage>
</organism>
<dbReference type="STRING" id="1160497.A0A1L9VGC6"/>
<dbReference type="Gene3D" id="4.10.240.10">
    <property type="entry name" value="Zn(2)-C6 fungal-type DNA-binding domain"/>
    <property type="match status" value="1"/>
</dbReference>
<dbReference type="InterPro" id="IPR036864">
    <property type="entry name" value="Zn2-C6_fun-type_DNA-bd_sf"/>
</dbReference>
<reference evidence="8" key="1">
    <citation type="journal article" date="2017" name="Genome Biol.">
        <title>Comparative genomics reveals high biological diversity and specific adaptations in the industrially and medically important fungal genus Aspergillus.</title>
        <authorList>
            <person name="de Vries R.P."/>
            <person name="Riley R."/>
            <person name="Wiebenga A."/>
            <person name="Aguilar-Osorio G."/>
            <person name="Amillis S."/>
            <person name="Uchima C.A."/>
            <person name="Anderluh G."/>
            <person name="Asadollahi M."/>
            <person name="Askin M."/>
            <person name="Barry K."/>
            <person name="Battaglia E."/>
            <person name="Bayram O."/>
            <person name="Benocci T."/>
            <person name="Braus-Stromeyer S.A."/>
            <person name="Caldana C."/>
            <person name="Canovas D."/>
            <person name="Cerqueira G.C."/>
            <person name="Chen F."/>
            <person name="Chen W."/>
            <person name="Choi C."/>
            <person name="Clum A."/>
            <person name="Dos Santos R.A."/>
            <person name="Damasio A.R."/>
            <person name="Diallinas G."/>
            <person name="Emri T."/>
            <person name="Fekete E."/>
            <person name="Flipphi M."/>
            <person name="Freyberg S."/>
            <person name="Gallo A."/>
            <person name="Gournas C."/>
            <person name="Habgood R."/>
            <person name="Hainaut M."/>
            <person name="Harispe M.L."/>
            <person name="Henrissat B."/>
            <person name="Hilden K.S."/>
            <person name="Hope R."/>
            <person name="Hossain A."/>
            <person name="Karabika E."/>
            <person name="Karaffa L."/>
            <person name="Karanyi Z."/>
            <person name="Krasevec N."/>
            <person name="Kuo A."/>
            <person name="Kusch H."/>
            <person name="LaButti K."/>
            <person name="Lagendijk E.L."/>
            <person name="Lapidus A."/>
            <person name="Levasseur A."/>
            <person name="Lindquist E."/>
            <person name="Lipzen A."/>
            <person name="Logrieco A.F."/>
            <person name="MacCabe A."/>
            <person name="Maekelae M.R."/>
            <person name="Malavazi I."/>
            <person name="Melin P."/>
            <person name="Meyer V."/>
            <person name="Mielnichuk N."/>
            <person name="Miskei M."/>
            <person name="Molnar A.P."/>
            <person name="Mule G."/>
            <person name="Ngan C.Y."/>
            <person name="Orejas M."/>
            <person name="Orosz E."/>
            <person name="Ouedraogo J.P."/>
            <person name="Overkamp K.M."/>
            <person name="Park H.-S."/>
            <person name="Perrone G."/>
            <person name="Piumi F."/>
            <person name="Punt P.J."/>
            <person name="Ram A.F."/>
            <person name="Ramon A."/>
            <person name="Rauscher S."/>
            <person name="Record E."/>
            <person name="Riano-Pachon D.M."/>
            <person name="Robert V."/>
            <person name="Roehrig J."/>
            <person name="Ruller R."/>
            <person name="Salamov A."/>
            <person name="Salih N.S."/>
            <person name="Samson R.A."/>
            <person name="Sandor E."/>
            <person name="Sanguinetti M."/>
            <person name="Schuetze T."/>
            <person name="Sepcic K."/>
            <person name="Shelest E."/>
            <person name="Sherlock G."/>
            <person name="Sophianopoulou V."/>
            <person name="Squina F.M."/>
            <person name="Sun H."/>
            <person name="Susca A."/>
            <person name="Todd R.B."/>
            <person name="Tsang A."/>
            <person name="Unkles S.E."/>
            <person name="van de Wiele N."/>
            <person name="van Rossen-Uffink D."/>
            <person name="Oliveira J.V."/>
            <person name="Vesth T.C."/>
            <person name="Visser J."/>
            <person name="Yu J.-H."/>
            <person name="Zhou M."/>
            <person name="Andersen M.R."/>
            <person name="Archer D.B."/>
            <person name="Baker S.E."/>
            <person name="Benoit I."/>
            <person name="Brakhage A.A."/>
            <person name="Braus G.H."/>
            <person name="Fischer R."/>
            <person name="Frisvad J.C."/>
            <person name="Goldman G.H."/>
            <person name="Houbraken J."/>
            <person name="Oakley B."/>
            <person name="Pocsi I."/>
            <person name="Scazzocchio C."/>
            <person name="Seiboth B."/>
            <person name="vanKuyk P.A."/>
            <person name="Wortman J."/>
            <person name="Dyer P.S."/>
            <person name="Grigoriev I.V."/>
        </authorList>
    </citation>
    <scope>NUCLEOTIDE SEQUENCE [LARGE SCALE GENOMIC DNA]</scope>
    <source>
        <strain evidence="8">CBS 516.65</strain>
    </source>
</reference>
<keyword evidence="8" id="KW-1185">Reference proteome</keyword>
<gene>
    <name evidence="7" type="ORF">ASPGLDRAFT_75040</name>
</gene>
<dbReference type="Pfam" id="PF00172">
    <property type="entry name" value="Zn_clus"/>
    <property type="match status" value="1"/>
</dbReference>
<keyword evidence="3" id="KW-0804">Transcription</keyword>
<feature type="region of interest" description="Disordered" evidence="5">
    <location>
        <begin position="50"/>
        <end position="77"/>
    </location>
</feature>
<keyword evidence="1" id="KW-0805">Transcription regulation</keyword>
<feature type="domain" description="Zn(2)-C6 fungal-type" evidence="6">
    <location>
        <begin position="17"/>
        <end position="47"/>
    </location>
</feature>
<evidence type="ECO:0000256" key="5">
    <source>
        <dbReference type="SAM" id="MobiDB-lite"/>
    </source>
</evidence>
<dbReference type="PROSITE" id="PS00463">
    <property type="entry name" value="ZN2_CY6_FUNGAL_1"/>
    <property type="match status" value="1"/>
</dbReference>
<dbReference type="InterPro" id="IPR052400">
    <property type="entry name" value="Zn2-C6_fungal_TF"/>
</dbReference>
<evidence type="ECO:0000259" key="6">
    <source>
        <dbReference type="PROSITE" id="PS50048"/>
    </source>
</evidence>
<accession>A0A1L9VGC6</accession>
<dbReference type="GeneID" id="34466029"/>
<dbReference type="InterPro" id="IPR021858">
    <property type="entry name" value="Fun_TF"/>
</dbReference>
<keyword evidence="4" id="KW-0539">Nucleus</keyword>
<evidence type="ECO:0000256" key="2">
    <source>
        <dbReference type="ARBA" id="ARBA00023125"/>
    </source>
</evidence>
<protein>
    <recommendedName>
        <fullName evidence="6">Zn(2)-C6 fungal-type domain-containing protein</fullName>
    </recommendedName>
</protein>
<evidence type="ECO:0000313" key="7">
    <source>
        <dbReference type="EMBL" id="OJJ82966.1"/>
    </source>
</evidence>
<sequence length="412" mass="45675">MKTFPPGRRSHRKSRAGCLQCKRRKVKCDESKPVCGNCNKHGVSCSFASPSAELSSSQAPSTESPASPASPESLSGLGSASSEPAYIYSQNLPIVAPLTSSPSTFTVFDLELLHHYTTSTCYTLSQSPAVQAVWRDQVPHIGFTAPPVLHALLALSSLHVARSDESRRESCLDCAQMHHSIAVKGIVPFVSSLALENVSALFLFTSLTCITSCAKPSGENDFLFLFDGGNLSEWACLFRGTRTVISSNRENLTRGILGPIFTNGAYLAAAHNEPQALELGRQYVQELQEIIRRECPDPSTRAIYQDALDGLARTLSIAIKPGARRRLETADIFRWLVAVSDEYLELLRQETPISLVIFGYWCACIHQIDWMWWMEGLSQRLMMQLCSVLDPKYQDWLSWPQEIINGDNERSK</sequence>
<dbReference type="InterPro" id="IPR001138">
    <property type="entry name" value="Zn2Cys6_DnaBD"/>
</dbReference>
<dbReference type="VEuPathDB" id="FungiDB:ASPGLDRAFT_75040"/>
<dbReference type="Proteomes" id="UP000184300">
    <property type="component" value="Unassembled WGS sequence"/>
</dbReference>
<evidence type="ECO:0000256" key="3">
    <source>
        <dbReference type="ARBA" id="ARBA00023163"/>
    </source>
</evidence>
<dbReference type="GO" id="GO:0003677">
    <property type="term" value="F:DNA binding"/>
    <property type="evidence" value="ECO:0007669"/>
    <property type="project" value="UniProtKB-KW"/>
</dbReference>
<dbReference type="CDD" id="cd00067">
    <property type="entry name" value="GAL4"/>
    <property type="match status" value="1"/>
</dbReference>
<dbReference type="PRINTS" id="PR00755">
    <property type="entry name" value="AFLATOXINBRP"/>
</dbReference>